<protein>
    <submittedName>
        <fullName evidence="3">Regulator of polyketide synthase expression</fullName>
    </submittedName>
</protein>
<dbReference type="RefSeq" id="WP_075366109.1">
    <property type="nucleotide sequence ID" value="NZ_MLBF01000035.1"/>
</dbReference>
<dbReference type="EMBL" id="MLBF01000035">
    <property type="protein sequence ID" value="OLN29147.1"/>
    <property type="molecule type" value="Genomic_DNA"/>
</dbReference>
<dbReference type="InterPro" id="IPR000160">
    <property type="entry name" value="GGDEF_dom"/>
</dbReference>
<sequence>MIGILAEEVFELLSPVGVEIRAGKKGLSNVVETVSVLEVGQYDEWMHEGVLILTTLSHFNSMEKIYKLIRDLGRVKNCLGVHPGNKAEIALDRVAYELADELGVPIFVLPKDLPYDGIISTVLETILNRQKVKLEKSQQINKYLTEILLTGGSFERISLLLKSILKHGILIFDSDFNTIGFPDIKDFPKKGFIERVSNVLRDQTINYQEKNRICQRRFPEIETFNFMYKDQCYWIVAASIFINEEFCGCVVEIRDTEQNDRELEIAEIALTHGVTACALEILKRKAVDEAEHKLNFDFFDDLLNEHYPNEKAILQRAKNLGIDLQGKHIVMVVDINGFSDYRLKNAQKGEGHFLEVKNRMLKTVKTILMASCNKSTVIPKSDCFILLLNLITGIKDKKHKNFLLQIAEEIKASINKSFGQLTVSVGIGSDFSSVINLSKSFHQAQLALEIGRKIRGYDNIFDFQELGIYSFLSQFGKEQLRETCLFKLERLLEYDRTNKGDLLKTMESYLDCNANINKTASKMYIHPNTVKYRLNRIKEVLGEDPFENGEQKLSYHFSLKAFKVL</sequence>
<dbReference type="InterPro" id="IPR025736">
    <property type="entry name" value="PucR_C-HTH_dom"/>
</dbReference>
<evidence type="ECO:0000313" key="4">
    <source>
        <dbReference type="Proteomes" id="UP000186102"/>
    </source>
</evidence>
<dbReference type="OrthoDB" id="143422at2"/>
<dbReference type="Pfam" id="PF13556">
    <property type="entry name" value="HTH_30"/>
    <property type="match status" value="1"/>
</dbReference>
<reference evidence="3 4" key="1">
    <citation type="submission" date="2016-09" db="EMBL/GenBank/DDBJ databases">
        <title>Complete genome of Desulfosporosinus sp. OL.</title>
        <authorList>
            <person name="Mardanov A."/>
            <person name="Beletsky A."/>
            <person name="Panova A."/>
            <person name="Karnachuk O."/>
            <person name="Ravin N."/>
        </authorList>
    </citation>
    <scope>NUCLEOTIDE SEQUENCE [LARGE SCALE GENOMIC DNA]</scope>
    <source>
        <strain evidence="3 4">OL</strain>
    </source>
</reference>
<dbReference type="InterPro" id="IPR042070">
    <property type="entry name" value="PucR_C-HTH_sf"/>
</dbReference>
<dbReference type="PROSITE" id="PS50887">
    <property type="entry name" value="GGDEF"/>
    <property type="match status" value="1"/>
</dbReference>
<dbReference type="Pfam" id="PF07905">
    <property type="entry name" value="PucR"/>
    <property type="match status" value="1"/>
</dbReference>
<dbReference type="InterPro" id="IPR041522">
    <property type="entry name" value="CdaR_GGDEF"/>
</dbReference>
<comment type="similarity">
    <text evidence="1">Belongs to the CdaR family.</text>
</comment>
<gene>
    <name evidence="3" type="ORF">DSOL_3650</name>
</gene>
<dbReference type="InterPro" id="IPR051448">
    <property type="entry name" value="CdaR-like_regulators"/>
</dbReference>
<dbReference type="AlphaFoldDB" id="A0A1Q8QP89"/>
<comment type="caution">
    <text evidence="3">The sequence shown here is derived from an EMBL/GenBank/DDBJ whole genome shotgun (WGS) entry which is preliminary data.</text>
</comment>
<name>A0A1Q8QP89_9FIRM</name>
<dbReference type="Proteomes" id="UP000186102">
    <property type="component" value="Unassembled WGS sequence"/>
</dbReference>
<dbReference type="PANTHER" id="PTHR33744:SF1">
    <property type="entry name" value="DNA-BINDING TRANSCRIPTIONAL ACTIVATOR ADER"/>
    <property type="match status" value="1"/>
</dbReference>
<keyword evidence="4" id="KW-1185">Reference proteome</keyword>
<evidence type="ECO:0000313" key="3">
    <source>
        <dbReference type="EMBL" id="OLN29147.1"/>
    </source>
</evidence>
<accession>A0A1Q8QP89</accession>
<dbReference type="Gene3D" id="1.10.10.2840">
    <property type="entry name" value="PucR C-terminal helix-turn-helix domain"/>
    <property type="match status" value="1"/>
</dbReference>
<organism evidence="3 4">
    <name type="scientific">Desulfosporosinus metallidurans</name>
    <dbReference type="NCBI Taxonomy" id="1888891"/>
    <lineage>
        <taxon>Bacteria</taxon>
        <taxon>Bacillati</taxon>
        <taxon>Bacillota</taxon>
        <taxon>Clostridia</taxon>
        <taxon>Eubacteriales</taxon>
        <taxon>Desulfitobacteriaceae</taxon>
        <taxon>Desulfosporosinus</taxon>
    </lineage>
</organism>
<dbReference type="STRING" id="1888891.DSOL_3650"/>
<dbReference type="PANTHER" id="PTHR33744">
    <property type="entry name" value="CARBOHYDRATE DIACID REGULATOR"/>
    <property type="match status" value="1"/>
</dbReference>
<evidence type="ECO:0000259" key="2">
    <source>
        <dbReference type="PROSITE" id="PS50887"/>
    </source>
</evidence>
<feature type="domain" description="GGDEF" evidence="2">
    <location>
        <begin position="326"/>
        <end position="465"/>
    </location>
</feature>
<dbReference type="InterPro" id="IPR012914">
    <property type="entry name" value="PucR_dom"/>
</dbReference>
<dbReference type="Pfam" id="PF17853">
    <property type="entry name" value="GGDEF_2"/>
    <property type="match status" value="1"/>
</dbReference>
<proteinExistence type="inferred from homology"/>
<evidence type="ECO:0000256" key="1">
    <source>
        <dbReference type="ARBA" id="ARBA00006754"/>
    </source>
</evidence>